<dbReference type="Pfam" id="PF02617">
    <property type="entry name" value="ClpS"/>
    <property type="match status" value="1"/>
</dbReference>
<dbReference type="GO" id="GO:0030163">
    <property type="term" value="P:protein catabolic process"/>
    <property type="evidence" value="ECO:0007669"/>
    <property type="project" value="InterPro"/>
</dbReference>
<evidence type="ECO:0000259" key="1">
    <source>
        <dbReference type="Pfam" id="PF02617"/>
    </source>
</evidence>
<dbReference type="PANTHER" id="PTHR33473">
    <property type="entry name" value="ATP-DEPENDENT CLP PROTEASE ADAPTER PROTEIN CLPS1, CHLOROPLASTIC"/>
    <property type="match status" value="1"/>
</dbReference>
<dbReference type="InParanoid" id="A0A2S8STR4"/>
<feature type="domain" description="Adaptor protein ClpS core" evidence="1">
    <location>
        <begin position="36"/>
        <end position="102"/>
    </location>
</feature>
<dbReference type="GO" id="GO:0008233">
    <property type="term" value="F:peptidase activity"/>
    <property type="evidence" value="ECO:0007669"/>
    <property type="project" value="UniProtKB-KW"/>
</dbReference>
<proteinExistence type="predicted"/>
<name>A0A2S8STR4_9BACT</name>
<dbReference type="InterPro" id="IPR003769">
    <property type="entry name" value="ClpS_core"/>
</dbReference>
<dbReference type="InterPro" id="IPR014719">
    <property type="entry name" value="Ribosomal_bL12_C/ClpS-like"/>
</dbReference>
<reference evidence="2 3" key="1">
    <citation type="journal article" date="2018" name="Syst. Appl. Microbiol.">
        <title>Abditibacterium utsteinense sp. nov., the first cultivated member of candidate phylum FBP, isolated from ice-free Antarctic soil samples.</title>
        <authorList>
            <person name="Tahon G."/>
            <person name="Tytgat B."/>
            <person name="Lebbe L."/>
            <person name="Carlier A."/>
            <person name="Willems A."/>
        </authorList>
    </citation>
    <scope>NUCLEOTIDE SEQUENCE [LARGE SCALE GENOMIC DNA]</scope>
    <source>
        <strain evidence="2 3">LMG 29911</strain>
    </source>
</reference>
<gene>
    <name evidence="2" type="ORF">B1R32_10638</name>
</gene>
<dbReference type="GO" id="GO:0006508">
    <property type="term" value="P:proteolysis"/>
    <property type="evidence" value="ECO:0007669"/>
    <property type="project" value="UniProtKB-KW"/>
</dbReference>
<keyword evidence="2" id="KW-0378">Hydrolase</keyword>
<evidence type="ECO:0000313" key="2">
    <source>
        <dbReference type="EMBL" id="PQV64194.1"/>
    </source>
</evidence>
<evidence type="ECO:0000313" key="3">
    <source>
        <dbReference type="Proteomes" id="UP000237684"/>
    </source>
</evidence>
<dbReference type="Proteomes" id="UP000237684">
    <property type="component" value="Unassembled WGS sequence"/>
</dbReference>
<protein>
    <submittedName>
        <fullName evidence="2">ATP-dependent Clp protease adaptor protein ClpS</fullName>
    </submittedName>
</protein>
<dbReference type="InterPro" id="IPR022935">
    <property type="entry name" value="ClpS"/>
</dbReference>
<keyword evidence="2" id="KW-0645">Protease</keyword>
<dbReference type="OrthoDB" id="334626at2"/>
<dbReference type="AlphaFoldDB" id="A0A2S8STR4"/>
<accession>A0A2S8STR4</accession>
<dbReference type="RefSeq" id="WP_105483336.1">
    <property type="nucleotide sequence ID" value="NZ_NIGF01000006.1"/>
</dbReference>
<sequence length="123" mass="14238">MKLFDFLVSTPKSETITLPQIEIDIESTKNEELDSDSPWNVVLLDDDYHSYDYVIEMLMNLFGYAVRKAFQMTLEVDTKKRVIVWSGHLERAEAYREEIHAYGADPRMEISNGSMSAVLEKAR</sequence>
<keyword evidence="3" id="KW-1185">Reference proteome</keyword>
<dbReference type="SUPFAM" id="SSF54736">
    <property type="entry name" value="ClpS-like"/>
    <property type="match status" value="1"/>
</dbReference>
<organism evidence="2 3">
    <name type="scientific">Abditibacterium utsteinense</name>
    <dbReference type="NCBI Taxonomy" id="1960156"/>
    <lineage>
        <taxon>Bacteria</taxon>
        <taxon>Pseudomonadati</taxon>
        <taxon>Abditibacteriota</taxon>
        <taxon>Abditibacteriia</taxon>
        <taxon>Abditibacteriales</taxon>
        <taxon>Abditibacteriaceae</taxon>
        <taxon>Abditibacterium</taxon>
    </lineage>
</organism>
<dbReference type="PANTHER" id="PTHR33473:SF17">
    <property type="entry name" value="ATP-DEPENDENT CLP PROTEASE ADAPTER PROTEIN CLPS1, CHLOROPLASTIC"/>
    <property type="match status" value="1"/>
</dbReference>
<dbReference type="Gene3D" id="3.30.1390.10">
    <property type="match status" value="1"/>
</dbReference>
<dbReference type="EMBL" id="NIGF01000006">
    <property type="protein sequence ID" value="PQV64194.1"/>
    <property type="molecule type" value="Genomic_DNA"/>
</dbReference>
<comment type="caution">
    <text evidence="2">The sequence shown here is derived from an EMBL/GenBank/DDBJ whole genome shotgun (WGS) entry which is preliminary data.</text>
</comment>